<dbReference type="RefSeq" id="WP_313495924.1">
    <property type="nucleotide sequence ID" value="NZ_CP134879.1"/>
</dbReference>
<organism evidence="2 3">
    <name type="scientific">Demequina capsici</name>
    <dbReference type="NCBI Taxonomy" id="3075620"/>
    <lineage>
        <taxon>Bacteria</taxon>
        <taxon>Bacillati</taxon>
        <taxon>Actinomycetota</taxon>
        <taxon>Actinomycetes</taxon>
        <taxon>Micrococcales</taxon>
        <taxon>Demequinaceae</taxon>
        <taxon>Demequina</taxon>
    </lineage>
</organism>
<sequence>MNRNQRDHGHVVSPTRPRDGARSRLEWRVVDIPREVSKADARAMLTEQAEYGKWELARTQLFIGGRRRVWLKRRTMRVERFDAA</sequence>
<dbReference type="InterPro" id="IPR043758">
    <property type="entry name" value="DUF5703"/>
</dbReference>
<protein>
    <submittedName>
        <fullName evidence="2">DUF5703 family protein</fullName>
    </submittedName>
</protein>
<name>A0AA96F788_9MICO</name>
<dbReference type="Pfam" id="PF18963">
    <property type="entry name" value="DUF5703"/>
    <property type="match status" value="1"/>
</dbReference>
<evidence type="ECO:0000313" key="2">
    <source>
        <dbReference type="EMBL" id="WNM23201.1"/>
    </source>
</evidence>
<dbReference type="Proteomes" id="UP001304125">
    <property type="component" value="Chromosome"/>
</dbReference>
<dbReference type="EMBL" id="CP134879">
    <property type="protein sequence ID" value="WNM23201.1"/>
    <property type="molecule type" value="Genomic_DNA"/>
</dbReference>
<proteinExistence type="predicted"/>
<keyword evidence="3" id="KW-1185">Reference proteome</keyword>
<gene>
    <name evidence="2" type="ORF">RN606_07435</name>
</gene>
<accession>A0AA96F788</accession>
<evidence type="ECO:0000256" key="1">
    <source>
        <dbReference type="SAM" id="MobiDB-lite"/>
    </source>
</evidence>
<dbReference type="AlphaFoldDB" id="A0AA96F788"/>
<feature type="region of interest" description="Disordered" evidence="1">
    <location>
        <begin position="1"/>
        <end position="21"/>
    </location>
</feature>
<reference evidence="2 3" key="1">
    <citation type="submission" date="2023-09" db="EMBL/GenBank/DDBJ databases">
        <title>Demequina sp. a novel bacteria isolated from Capsicum annuum.</title>
        <authorList>
            <person name="Humaira Z."/>
            <person name="Lee J."/>
            <person name="Cho D."/>
        </authorList>
    </citation>
    <scope>NUCLEOTIDE SEQUENCE [LARGE SCALE GENOMIC DNA]</scope>
    <source>
        <strain evidence="2 3">OYTSA14</strain>
    </source>
</reference>
<evidence type="ECO:0000313" key="3">
    <source>
        <dbReference type="Proteomes" id="UP001304125"/>
    </source>
</evidence>